<proteinExistence type="predicted"/>
<organism evidence="1 2">
    <name type="scientific">Oxyplasma meridianum</name>
    <dbReference type="NCBI Taxonomy" id="3073602"/>
    <lineage>
        <taxon>Archaea</taxon>
        <taxon>Methanobacteriati</taxon>
        <taxon>Thermoplasmatota</taxon>
        <taxon>Thermoplasmata</taxon>
        <taxon>Thermoplasmatales</taxon>
        <taxon>Thermoplasmataceae</taxon>
        <taxon>Oxyplasma</taxon>
    </lineage>
</organism>
<dbReference type="AlphaFoldDB" id="A0AAX4NFS7"/>
<evidence type="ECO:0000313" key="1">
    <source>
        <dbReference type="EMBL" id="WYX99559.1"/>
    </source>
</evidence>
<accession>A0AAX4NFS7</accession>
<dbReference type="RefSeq" id="WP_393971532.1">
    <property type="nucleotide sequence ID" value="NZ_CP133772.1"/>
</dbReference>
<name>A0AAX4NFS7_9ARCH</name>
<sequence>MDIANIVDAEIFLDIIYGDRPMHNNAMEFFNRYGKQGLALESNVNRMCQRKILKNAGKFSKDFGTMFFRNIENPGSSTIWDQADKEKRGKLLERFKEKIEESTFPNDGGYRSFSLSFIERAKPYILLMDSVHIRQYLQIIPASLTDFLSTKIKENFSYLVPVNSADGEDVVKIREKLHGYFSKDVGENGLTLANLISLILYGNSAGKKYICINFFTTDQEFIANFKKIKEDAYTQVPVDGNKVKDALKSINFEKPY</sequence>
<evidence type="ECO:0008006" key="3">
    <source>
        <dbReference type="Google" id="ProtNLM"/>
    </source>
</evidence>
<dbReference type="EMBL" id="CP133772">
    <property type="protein sequence ID" value="WYX99559.1"/>
    <property type="molecule type" value="Genomic_DNA"/>
</dbReference>
<dbReference type="KEGG" id="omr:OXIME_000091"/>
<keyword evidence="2" id="KW-1185">Reference proteome</keyword>
<dbReference type="Proteomes" id="UP001451606">
    <property type="component" value="Chromosome"/>
</dbReference>
<evidence type="ECO:0000313" key="2">
    <source>
        <dbReference type="Proteomes" id="UP001451606"/>
    </source>
</evidence>
<reference evidence="1 2" key="1">
    <citation type="submission" date="2023-09" db="EMBL/GenBank/DDBJ databases">
        <authorList>
            <person name="Golyshina O.V."/>
            <person name="Lunev E.A."/>
            <person name="Bargiela R."/>
            <person name="Gaines M.C."/>
            <person name="Daum B."/>
            <person name="Bale N.J."/>
            <person name="Koenen M."/>
            <person name="Sinninghe Damst J.S."/>
            <person name="Yakimov M."/>
            <person name="Golyshin P.N."/>
        </authorList>
    </citation>
    <scope>NUCLEOTIDE SEQUENCE [LARGE SCALE GENOMIC DNA]</scope>
    <source>
        <strain evidence="1 2">M1</strain>
    </source>
</reference>
<protein>
    <recommendedName>
        <fullName evidence="3">DUF4935 domain-containing protein</fullName>
    </recommendedName>
</protein>
<dbReference type="GeneID" id="95966815"/>
<gene>
    <name evidence="1" type="ORF">OXIME_000091</name>
</gene>